<keyword evidence="3" id="KW-1185">Reference proteome</keyword>
<dbReference type="OrthoDB" id="3034787at2"/>
<organism evidence="2 3">
    <name type="scientific">Dyadobacter jiangsuensis</name>
    <dbReference type="NCBI Taxonomy" id="1591085"/>
    <lineage>
        <taxon>Bacteria</taxon>
        <taxon>Pseudomonadati</taxon>
        <taxon>Bacteroidota</taxon>
        <taxon>Cytophagia</taxon>
        <taxon>Cytophagales</taxon>
        <taxon>Spirosomataceae</taxon>
        <taxon>Dyadobacter</taxon>
    </lineage>
</organism>
<dbReference type="Proteomes" id="UP000241964">
    <property type="component" value="Unassembled WGS sequence"/>
</dbReference>
<evidence type="ECO:0000259" key="1">
    <source>
        <dbReference type="Pfam" id="PF21880"/>
    </source>
</evidence>
<name>A0A2P8FN66_9BACT</name>
<comment type="caution">
    <text evidence="2">The sequence shown here is derived from an EMBL/GenBank/DDBJ whole genome shotgun (WGS) entry which is preliminary data.</text>
</comment>
<dbReference type="InterPro" id="IPR054209">
    <property type="entry name" value="DUF6916"/>
</dbReference>
<accession>A0A2P8FN66</accession>
<evidence type="ECO:0000313" key="3">
    <source>
        <dbReference type="Proteomes" id="UP000241964"/>
    </source>
</evidence>
<dbReference type="RefSeq" id="WP_106598775.1">
    <property type="nucleotide sequence ID" value="NZ_PYAS01000017.1"/>
</dbReference>
<dbReference type="AlphaFoldDB" id="A0A2P8FN66"/>
<evidence type="ECO:0000313" key="2">
    <source>
        <dbReference type="EMBL" id="PSL23133.1"/>
    </source>
</evidence>
<dbReference type="EMBL" id="PYAS01000017">
    <property type="protein sequence ID" value="PSL23133.1"/>
    <property type="molecule type" value="Genomic_DNA"/>
</dbReference>
<sequence length="102" mass="11410">METYDLSQITAAEFKALTGEPVVIHFAENFSLPATITTVNELNGYTPLERSSFSVEFQTNGDRRVIPQGIFRVVHPDGKYLDIFLVPIAQDPLGTRYEAVFS</sequence>
<feature type="domain" description="DUF6916" evidence="1">
    <location>
        <begin position="9"/>
        <end position="101"/>
    </location>
</feature>
<gene>
    <name evidence="2" type="ORF">CLV60_11710</name>
</gene>
<reference evidence="2 3" key="1">
    <citation type="submission" date="2018-03" db="EMBL/GenBank/DDBJ databases">
        <title>Genomic Encyclopedia of Archaeal and Bacterial Type Strains, Phase II (KMG-II): from individual species to whole genera.</title>
        <authorList>
            <person name="Goeker M."/>
        </authorList>
    </citation>
    <scope>NUCLEOTIDE SEQUENCE [LARGE SCALE GENOMIC DNA]</scope>
    <source>
        <strain evidence="2 3">DSM 29057</strain>
    </source>
</reference>
<protein>
    <recommendedName>
        <fullName evidence="1">DUF6916 domain-containing protein</fullName>
    </recommendedName>
</protein>
<proteinExistence type="predicted"/>
<dbReference type="Pfam" id="PF21880">
    <property type="entry name" value="DUF6916"/>
    <property type="match status" value="1"/>
</dbReference>